<evidence type="ECO:0000256" key="5">
    <source>
        <dbReference type="ARBA" id="ARBA00022989"/>
    </source>
</evidence>
<keyword evidence="4" id="KW-0249">Electron transport</keyword>
<keyword evidence="6 8" id="KW-0472">Membrane</keyword>
<dbReference type="InterPro" id="IPR050183">
    <property type="entry name" value="DsbB"/>
</dbReference>
<comment type="subcellular location">
    <subcellularLocation>
        <location evidence="1">Cell membrane</location>
        <topology evidence="1">Multi-pass membrane protein</topology>
    </subcellularLocation>
</comment>
<keyword evidence="10" id="KW-1185">Reference proteome</keyword>
<dbReference type="EMBL" id="JAQJZJ010000003">
    <property type="protein sequence ID" value="MDA7086447.1"/>
    <property type="molecule type" value="Genomic_DNA"/>
</dbReference>
<evidence type="ECO:0000256" key="2">
    <source>
        <dbReference type="ARBA" id="ARBA00022475"/>
    </source>
</evidence>
<accession>A0ABT4XE34</accession>
<feature type="transmembrane region" description="Helical" evidence="8">
    <location>
        <begin position="67"/>
        <end position="85"/>
    </location>
</feature>
<sequence length="169" mass="18757">MTRQKSIIPLLSIITVACFAMLGGALLLQHLFGWEPCTLCVQIRLWLLLGGTLSLLIIAAEAVGQRWLTLIFWPLLLAAGFMAVYDNSHLVLIETGIMESFSCSPFPFYAFYLPLHEYLPAVFMSAGVCGQNDYAILGVSFTNWTLLSVTLLFAFMLFVAWRAIGKARA</sequence>
<proteinExistence type="predicted"/>
<comment type="caution">
    <text evidence="9">The sequence shown here is derived from an EMBL/GenBank/DDBJ whole genome shotgun (WGS) entry which is preliminary data.</text>
</comment>
<evidence type="ECO:0000313" key="9">
    <source>
        <dbReference type="EMBL" id="MDA7086447.1"/>
    </source>
</evidence>
<dbReference type="SUPFAM" id="SSF158442">
    <property type="entry name" value="DsbB-like"/>
    <property type="match status" value="1"/>
</dbReference>
<organism evidence="9 10">
    <name type="scientific">Pseudomonas aestuarii</name>
    <dbReference type="NCBI Taxonomy" id="3018340"/>
    <lineage>
        <taxon>Bacteria</taxon>
        <taxon>Pseudomonadati</taxon>
        <taxon>Pseudomonadota</taxon>
        <taxon>Gammaproteobacteria</taxon>
        <taxon>Pseudomonadales</taxon>
        <taxon>Pseudomonadaceae</taxon>
        <taxon>Pseudomonas</taxon>
    </lineage>
</organism>
<dbReference type="InterPro" id="IPR023380">
    <property type="entry name" value="DsbB-like_sf"/>
</dbReference>
<evidence type="ECO:0000256" key="4">
    <source>
        <dbReference type="ARBA" id="ARBA00022982"/>
    </source>
</evidence>
<feature type="transmembrane region" description="Helical" evidence="8">
    <location>
        <begin position="43"/>
        <end position="60"/>
    </location>
</feature>
<dbReference type="RefSeq" id="WP_271347356.1">
    <property type="nucleotide sequence ID" value="NZ_JAQJZJ010000003.1"/>
</dbReference>
<name>A0ABT4XE34_9PSED</name>
<keyword evidence="3 8" id="KW-0812">Transmembrane</keyword>
<protein>
    <submittedName>
        <fullName evidence="9">Disulfide bond formation protein B</fullName>
    </submittedName>
</protein>
<dbReference type="Pfam" id="PF02600">
    <property type="entry name" value="DsbB"/>
    <property type="match status" value="1"/>
</dbReference>
<dbReference type="PANTHER" id="PTHR36570:SF3">
    <property type="entry name" value="DISULFIDE BOND FORMATION PROTEIN B"/>
    <property type="match status" value="1"/>
</dbReference>
<evidence type="ECO:0000256" key="1">
    <source>
        <dbReference type="ARBA" id="ARBA00004651"/>
    </source>
</evidence>
<gene>
    <name evidence="9" type="ORF">PH586_08655</name>
</gene>
<evidence type="ECO:0000313" key="10">
    <source>
        <dbReference type="Proteomes" id="UP001212042"/>
    </source>
</evidence>
<feature type="transmembrane region" description="Helical" evidence="8">
    <location>
        <begin position="7"/>
        <end position="31"/>
    </location>
</feature>
<evidence type="ECO:0000256" key="7">
    <source>
        <dbReference type="ARBA" id="ARBA00023284"/>
    </source>
</evidence>
<dbReference type="Proteomes" id="UP001212042">
    <property type="component" value="Unassembled WGS sequence"/>
</dbReference>
<evidence type="ECO:0000256" key="6">
    <source>
        <dbReference type="ARBA" id="ARBA00023136"/>
    </source>
</evidence>
<feature type="transmembrane region" description="Helical" evidence="8">
    <location>
        <begin position="144"/>
        <end position="164"/>
    </location>
</feature>
<reference evidence="9 10" key="1">
    <citation type="submission" date="2023-01" db="EMBL/GenBank/DDBJ databases">
        <title>Pseudomonas SA3-5T sp. nov., isolated from tidal flat sediment.</title>
        <authorList>
            <person name="Kim H.S."/>
            <person name="Kim J.-S."/>
            <person name="Suh M.K."/>
            <person name="Eom M.K."/>
            <person name="Lee J.-S."/>
        </authorList>
    </citation>
    <scope>NUCLEOTIDE SEQUENCE [LARGE SCALE GENOMIC DNA]</scope>
    <source>
        <strain evidence="9 10">SA3-5</strain>
    </source>
</reference>
<keyword evidence="4" id="KW-0813">Transport</keyword>
<dbReference type="Gene3D" id="1.20.1550.10">
    <property type="entry name" value="DsbB-like"/>
    <property type="match status" value="1"/>
</dbReference>
<keyword evidence="7" id="KW-0676">Redox-active center</keyword>
<dbReference type="InterPro" id="IPR003752">
    <property type="entry name" value="DiS_bond_form_DsbB/BdbC"/>
</dbReference>
<evidence type="ECO:0000256" key="8">
    <source>
        <dbReference type="SAM" id="Phobius"/>
    </source>
</evidence>
<keyword evidence="5 8" id="KW-1133">Transmembrane helix</keyword>
<keyword evidence="2" id="KW-1003">Cell membrane</keyword>
<dbReference type="PROSITE" id="PS51257">
    <property type="entry name" value="PROKAR_LIPOPROTEIN"/>
    <property type="match status" value="1"/>
</dbReference>
<evidence type="ECO:0000256" key="3">
    <source>
        <dbReference type="ARBA" id="ARBA00022692"/>
    </source>
</evidence>
<dbReference type="PANTHER" id="PTHR36570">
    <property type="entry name" value="DISULFIDE BOND FORMATION PROTEIN B"/>
    <property type="match status" value="1"/>
</dbReference>